<feature type="region of interest" description="Disordered" evidence="1">
    <location>
        <begin position="250"/>
        <end position="321"/>
    </location>
</feature>
<sequence length="613" mass="66670">MQFGVKLKLNHLLVSHTAPDNNNESTPAQLPVMSSATLILNSRRKEAYVAIPCPYTNCRASIEYLPPSRDTLAALPASETTFKITCCVCQQRFEPPGATRQVREARAAGPASGAGASGNGDAQRRKRRIGTDENPLDLTFYDVLGIQPSATQDEIKKAYRKLAIKLHPDKNPNDPEGEEKFKMLATAYQVLSDPELRHKYNEFGASQPGLAPEDGFVDPEEVFGSLFGGERFIDIIGVISIGKDMKEALQKDSEELEREANGSANETASSGDQVSASGANSAAASQGKGTDGKPTLTPEQKAAKEEKEKKANEERAKAREERVKTLAEKLIRKLSVYTESVRGAGGDTGLVKEVEKSFKEINRIEAEELKGESYGVELLHAVGSQYVAKSKHYLASTGPLWGIGGMFHSAASGVHIMRETVSTVRAALEVKSVFEELQKAENGETGLTEERRRQLEEAAAEKGMRALFKGAKLEVESVIREVTERVLYDASVNKETQRLRAIALGIVGEVYYNVKAGPAQTSVEGQDDSDKRYVTGDSAEKNESDYVRVDTKASKARDQEQGNASSSNNVGEKDDAIPPKREVPPVPPRPSTDSANVPYSTYQSKRASQSGRS</sequence>
<accession>A0AAN6JZP3</accession>
<reference evidence="3" key="1">
    <citation type="journal article" date="2023" name="PhytoFront">
        <title>Draft Genome Resources of Seven Strains of Tilletia horrida, Causal Agent of Kernel Smut of Rice.</title>
        <authorList>
            <person name="Khanal S."/>
            <person name="Antony Babu S."/>
            <person name="Zhou X.G."/>
        </authorList>
    </citation>
    <scope>NUCLEOTIDE SEQUENCE</scope>
    <source>
        <strain evidence="3">TX6</strain>
    </source>
</reference>
<evidence type="ECO:0000313" key="3">
    <source>
        <dbReference type="EMBL" id="KAK0555648.1"/>
    </source>
</evidence>
<dbReference type="CDD" id="cd06257">
    <property type="entry name" value="DnaJ"/>
    <property type="match status" value="1"/>
</dbReference>
<dbReference type="InterPro" id="IPR001623">
    <property type="entry name" value="DnaJ_domain"/>
</dbReference>
<dbReference type="SUPFAM" id="SSF46565">
    <property type="entry name" value="Chaperone J-domain"/>
    <property type="match status" value="1"/>
</dbReference>
<keyword evidence="4" id="KW-1185">Reference proteome</keyword>
<feature type="domain" description="J" evidence="2">
    <location>
        <begin position="139"/>
        <end position="204"/>
    </location>
</feature>
<feature type="compositionally biased region" description="Polar residues" evidence="1">
    <location>
        <begin position="561"/>
        <end position="570"/>
    </location>
</feature>
<dbReference type="InterPro" id="IPR018253">
    <property type="entry name" value="DnaJ_domain_CS"/>
</dbReference>
<dbReference type="Pfam" id="PF00226">
    <property type="entry name" value="DnaJ"/>
    <property type="match status" value="1"/>
</dbReference>
<name>A0AAN6JZP3_9BASI</name>
<dbReference type="AlphaFoldDB" id="A0AAN6JZP3"/>
<feature type="compositionally biased region" description="Basic and acidic residues" evidence="1">
    <location>
        <begin position="528"/>
        <end position="560"/>
    </location>
</feature>
<dbReference type="SMART" id="SM00271">
    <property type="entry name" value="DnaJ"/>
    <property type="match status" value="1"/>
</dbReference>
<evidence type="ECO:0000313" key="4">
    <source>
        <dbReference type="Proteomes" id="UP001176517"/>
    </source>
</evidence>
<evidence type="ECO:0000256" key="1">
    <source>
        <dbReference type="SAM" id="MobiDB-lite"/>
    </source>
</evidence>
<feature type="compositionally biased region" description="Polar residues" evidence="1">
    <location>
        <begin position="591"/>
        <end position="613"/>
    </location>
</feature>
<dbReference type="PANTHER" id="PTHR44924">
    <property type="entry name" value="DNAJ SUBFAMILY A MEMBER 2"/>
    <property type="match status" value="1"/>
</dbReference>
<comment type="caution">
    <text evidence="3">The sequence shown here is derived from an EMBL/GenBank/DDBJ whole genome shotgun (WGS) entry which is preliminary data.</text>
</comment>
<dbReference type="PROSITE" id="PS00636">
    <property type="entry name" value="DNAJ_1"/>
    <property type="match status" value="1"/>
</dbReference>
<feature type="compositionally biased region" description="Low complexity" evidence="1">
    <location>
        <begin position="275"/>
        <end position="285"/>
    </location>
</feature>
<dbReference type="EMBL" id="JAPDMZ010000025">
    <property type="protein sequence ID" value="KAK0555648.1"/>
    <property type="molecule type" value="Genomic_DNA"/>
</dbReference>
<dbReference type="Gene3D" id="1.10.287.110">
    <property type="entry name" value="DnaJ domain"/>
    <property type="match status" value="1"/>
</dbReference>
<proteinExistence type="predicted"/>
<feature type="compositionally biased region" description="Basic and acidic residues" evidence="1">
    <location>
        <begin position="301"/>
        <end position="321"/>
    </location>
</feature>
<dbReference type="PANTHER" id="PTHR44924:SF1">
    <property type="entry name" value="DNAJ SUBFAMILY A MEMBER 2"/>
    <property type="match status" value="1"/>
</dbReference>
<protein>
    <submittedName>
        <fullName evidence="3">DnaJ-like protein</fullName>
    </submittedName>
</protein>
<gene>
    <name evidence="3" type="primary">CAJ1_2</name>
    <name evidence="3" type="ORF">OC846_001613</name>
</gene>
<dbReference type="PRINTS" id="PR00625">
    <property type="entry name" value="JDOMAIN"/>
</dbReference>
<feature type="compositionally biased region" description="Basic and acidic residues" evidence="1">
    <location>
        <begin position="571"/>
        <end position="583"/>
    </location>
</feature>
<organism evidence="3 4">
    <name type="scientific">Tilletia horrida</name>
    <dbReference type="NCBI Taxonomy" id="155126"/>
    <lineage>
        <taxon>Eukaryota</taxon>
        <taxon>Fungi</taxon>
        <taxon>Dikarya</taxon>
        <taxon>Basidiomycota</taxon>
        <taxon>Ustilaginomycotina</taxon>
        <taxon>Exobasidiomycetes</taxon>
        <taxon>Tilletiales</taxon>
        <taxon>Tilletiaceae</taxon>
        <taxon>Tilletia</taxon>
    </lineage>
</organism>
<feature type="region of interest" description="Disordered" evidence="1">
    <location>
        <begin position="98"/>
        <end position="131"/>
    </location>
</feature>
<dbReference type="Proteomes" id="UP001176517">
    <property type="component" value="Unassembled WGS sequence"/>
</dbReference>
<dbReference type="InterPro" id="IPR026894">
    <property type="entry name" value="DnaJ_X"/>
</dbReference>
<feature type="compositionally biased region" description="Polar residues" evidence="1">
    <location>
        <begin position="262"/>
        <end position="274"/>
    </location>
</feature>
<feature type="region of interest" description="Disordered" evidence="1">
    <location>
        <begin position="520"/>
        <end position="613"/>
    </location>
</feature>
<dbReference type="PROSITE" id="PS50076">
    <property type="entry name" value="DNAJ_2"/>
    <property type="match status" value="1"/>
</dbReference>
<evidence type="ECO:0000259" key="2">
    <source>
        <dbReference type="PROSITE" id="PS50076"/>
    </source>
</evidence>
<dbReference type="Pfam" id="PF14308">
    <property type="entry name" value="DnaJ-X"/>
    <property type="match status" value="1"/>
</dbReference>
<dbReference type="InterPro" id="IPR036869">
    <property type="entry name" value="J_dom_sf"/>
</dbReference>